<gene>
    <name evidence="3" type="ORF">KP509_03G027500</name>
</gene>
<dbReference type="EMBL" id="CM035408">
    <property type="protein sequence ID" value="KAH7441164.1"/>
    <property type="molecule type" value="Genomic_DNA"/>
</dbReference>
<evidence type="ECO:0008006" key="5">
    <source>
        <dbReference type="Google" id="ProtNLM"/>
    </source>
</evidence>
<dbReference type="FunFam" id="1.25.40.10:FF:000073">
    <property type="entry name" value="Pentatricopeptide repeat-containing protein chloroplastic"/>
    <property type="match status" value="1"/>
</dbReference>
<dbReference type="Pfam" id="PF13041">
    <property type="entry name" value="PPR_2"/>
    <property type="match status" value="4"/>
</dbReference>
<dbReference type="Pfam" id="PF13812">
    <property type="entry name" value="PPR_3"/>
    <property type="match status" value="1"/>
</dbReference>
<reference evidence="3" key="1">
    <citation type="submission" date="2021-08" db="EMBL/GenBank/DDBJ databases">
        <title>WGS assembly of Ceratopteris richardii.</title>
        <authorList>
            <person name="Marchant D.B."/>
            <person name="Chen G."/>
            <person name="Jenkins J."/>
            <person name="Shu S."/>
            <person name="Leebens-Mack J."/>
            <person name="Grimwood J."/>
            <person name="Schmutz J."/>
            <person name="Soltis P."/>
            <person name="Soltis D."/>
            <person name="Chen Z.-H."/>
        </authorList>
    </citation>
    <scope>NUCLEOTIDE SEQUENCE</scope>
    <source>
        <strain evidence="3">Whitten #5841</strain>
        <tissue evidence="3">Leaf</tissue>
    </source>
</reference>
<evidence type="ECO:0000256" key="1">
    <source>
        <dbReference type="ARBA" id="ARBA00022737"/>
    </source>
</evidence>
<dbReference type="AlphaFoldDB" id="A0A8T2V5N9"/>
<name>A0A8T2V5N9_CERRI</name>
<evidence type="ECO:0000313" key="3">
    <source>
        <dbReference type="EMBL" id="KAH7441164.1"/>
    </source>
</evidence>
<dbReference type="FunFam" id="1.25.40.10:FF:000381">
    <property type="entry name" value="Pentatricopeptide repeat-containing protein"/>
    <property type="match status" value="1"/>
</dbReference>
<dbReference type="GO" id="GO:0009451">
    <property type="term" value="P:RNA modification"/>
    <property type="evidence" value="ECO:0007669"/>
    <property type="project" value="InterPro"/>
</dbReference>
<feature type="repeat" description="PPR" evidence="2">
    <location>
        <begin position="525"/>
        <end position="555"/>
    </location>
</feature>
<dbReference type="PANTHER" id="PTHR24015">
    <property type="entry name" value="OS07G0578800 PROTEIN-RELATED"/>
    <property type="match status" value="1"/>
</dbReference>
<dbReference type="FunFam" id="1.25.40.10:FF:000344">
    <property type="entry name" value="Pentatricopeptide repeat-containing protein"/>
    <property type="match status" value="1"/>
</dbReference>
<dbReference type="GO" id="GO:0048731">
    <property type="term" value="P:system development"/>
    <property type="evidence" value="ECO:0007669"/>
    <property type="project" value="UniProtKB-ARBA"/>
</dbReference>
<feature type="repeat" description="PPR" evidence="2">
    <location>
        <begin position="687"/>
        <end position="721"/>
    </location>
</feature>
<feature type="repeat" description="PPR" evidence="2">
    <location>
        <begin position="455"/>
        <end position="489"/>
    </location>
</feature>
<dbReference type="Pfam" id="PF12854">
    <property type="entry name" value="PPR_1"/>
    <property type="match status" value="1"/>
</dbReference>
<proteinExistence type="predicted"/>
<feature type="repeat" description="PPR" evidence="2">
    <location>
        <begin position="556"/>
        <end position="590"/>
    </location>
</feature>
<dbReference type="FunFam" id="1.25.40.10:FF:000285">
    <property type="entry name" value="Pentatricopeptide repeat-containing protein, chloroplastic"/>
    <property type="match status" value="1"/>
</dbReference>
<feature type="repeat" description="PPR" evidence="2">
    <location>
        <begin position="354"/>
        <end position="388"/>
    </location>
</feature>
<feature type="repeat" description="PPR" evidence="2">
    <location>
        <begin position="757"/>
        <end position="787"/>
    </location>
</feature>
<evidence type="ECO:0000313" key="4">
    <source>
        <dbReference type="Proteomes" id="UP000825935"/>
    </source>
</evidence>
<protein>
    <recommendedName>
        <fullName evidence="5">Pentatricopeptide repeat-containing protein</fullName>
    </recommendedName>
</protein>
<dbReference type="FunFam" id="1.25.40.10:FF:000158">
    <property type="entry name" value="pentatricopeptide repeat-containing protein At2g33680"/>
    <property type="match status" value="1"/>
</dbReference>
<dbReference type="InterPro" id="IPR046960">
    <property type="entry name" value="PPR_At4g14850-like_plant"/>
</dbReference>
<dbReference type="Pfam" id="PF01535">
    <property type="entry name" value="PPR"/>
    <property type="match status" value="3"/>
</dbReference>
<evidence type="ECO:0000256" key="2">
    <source>
        <dbReference type="PROSITE-ProRule" id="PRU00708"/>
    </source>
</evidence>
<dbReference type="Gene3D" id="1.25.40.10">
    <property type="entry name" value="Tetratricopeptide repeat domain"/>
    <property type="match status" value="6"/>
</dbReference>
<keyword evidence="1" id="KW-0677">Repeat</keyword>
<dbReference type="InterPro" id="IPR002885">
    <property type="entry name" value="PPR_rpt"/>
</dbReference>
<dbReference type="InterPro" id="IPR011990">
    <property type="entry name" value="TPR-like_helical_dom_sf"/>
</dbReference>
<comment type="caution">
    <text evidence="3">The sequence shown here is derived from an EMBL/GenBank/DDBJ whole genome shotgun (WGS) entry which is preliminary data.</text>
</comment>
<organism evidence="3 4">
    <name type="scientific">Ceratopteris richardii</name>
    <name type="common">Triangle waterfern</name>
    <dbReference type="NCBI Taxonomy" id="49495"/>
    <lineage>
        <taxon>Eukaryota</taxon>
        <taxon>Viridiplantae</taxon>
        <taxon>Streptophyta</taxon>
        <taxon>Embryophyta</taxon>
        <taxon>Tracheophyta</taxon>
        <taxon>Polypodiopsida</taxon>
        <taxon>Polypodiidae</taxon>
        <taxon>Polypodiales</taxon>
        <taxon>Pteridineae</taxon>
        <taxon>Pteridaceae</taxon>
        <taxon>Parkerioideae</taxon>
        <taxon>Ceratopteris</taxon>
    </lineage>
</organism>
<dbReference type="OMA" id="YCIAMRT"/>
<sequence length="842" mass="95119">MCYPVLEQVQMPMETFNVALAEPTFSVVQTSVMESFLSYTKPTYDPNPQSFLKLARQTCSPYSNLQLNTNRTHTIKLSDQQDELPYVDDLISNIQKCRKSLSLKAAKHEHLVVCSVGLEGLSAMGNHLILTFIDCGSLQDARQVFDRLPVQDELTCTSLMYACMDSKQWHQALLLFEKMRTDFEVRSPPLFVVLLKACAQRRWFQQGKELHLEVVKEELERELQVGTALLDMYAKCGAVAEARDVFDELWDRDVVSWTALIGGYTEHGFYEEALGSLDRMKRDGIPINAVTYVCSLKACGCSGEVARGLKLHAELSMDGLEKNFYVCSSLVDMYAGFGLLENARRVLNKMHVRDTTSWNALITSYVEHGLFEESLECMEQMQADAVSPDAITYVCILKACNSLQYTGKGQEIHAIIYKMGYEKDVYLGSVLVDMYTSCGSFEEALYVFHKLPYKDVVSWTALVRGYIKQGLDEEAFHCLEQMQFDGVPPNGVTYACSLKACTGENSIMKVRQLHVQLVEDGFEHDTFVGNTLLDIYAKSGLILEALDVFDELQSRSIVSWNSIISAYVDRGYFDEALLCLEQMESERIYPDAITYACCFKACGSIGAMEKGRQLHIKIIKEGFESDPHLSSFLVDMHIYETVDDLRNDCPAQESVAIVLANAVIDMYGRCGSMIDSQIVFDDTPVKDILTWTALVSGYSRTGDFEVVFLLLERMEKESIKPDSVIFLGLLNVCSHLGLIDACQKYFNIMDTYGIQRTIEHYNCMIDLYCRAGMFEKAMQMLAQMPFEPDFTSWNTMLYACQRWGPIITGKQAFGCATNVGEDGVGWFILMSNIYAASQFYEE</sequence>
<keyword evidence="4" id="KW-1185">Reference proteome</keyword>
<feature type="repeat" description="PPR" evidence="2">
    <location>
        <begin position="253"/>
        <end position="287"/>
    </location>
</feature>
<dbReference type="NCBIfam" id="TIGR00756">
    <property type="entry name" value="PPR"/>
    <property type="match status" value="7"/>
</dbReference>
<dbReference type="PANTHER" id="PTHR24015:SF548">
    <property type="entry name" value="OS08G0340900 PROTEIN"/>
    <property type="match status" value="1"/>
</dbReference>
<dbReference type="GO" id="GO:0003723">
    <property type="term" value="F:RNA binding"/>
    <property type="evidence" value="ECO:0007669"/>
    <property type="project" value="InterPro"/>
</dbReference>
<accession>A0A8T2V5N9</accession>
<dbReference type="PROSITE" id="PS51375">
    <property type="entry name" value="PPR"/>
    <property type="match status" value="7"/>
</dbReference>
<dbReference type="Proteomes" id="UP000825935">
    <property type="component" value="Chromosome 3"/>
</dbReference>